<gene>
    <name evidence="1" type="ordered locus">Mzhil_0096</name>
</gene>
<evidence type="ECO:0000313" key="2">
    <source>
        <dbReference type="Proteomes" id="UP000006622"/>
    </source>
</evidence>
<dbReference type="AlphaFoldDB" id="F7XMW0"/>
<dbReference type="STRING" id="679901.Mzhil_0096"/>
<dbReference type="Proteomes" id="UP000006622">
    <property type="component" value="Chromosome"/>
</dbReference>
<accession>F7XMW0</accession>
<protein>
    <submittedName>
        <fullName evidence="1">Uncharacterized protein</fullName>
    </submittedName>
</protein>
<organism evidence="1 2">
    <name type="scientific">Methanosalsum zhilinae (strain DSM 4017 / NBRC 107636 / OCM 62 / WeN5)</name>
    <name type="common">Methanohalophilus zhilinae</name>
    <dbReference type="NCBI Taxonomy" id="679901"/>
    <lineage>
        <taxon>Archaea</taxon>
        <taxon>Methanobacteriati</taxon>
        <taxon>Methanobacteriota</taxon>
        <taxon>Stenosarchaea group</taxon>
        <taxon>Methanomicrobia</taxon>
        <taxon>Methanosarcinales</taxon>
        <taxon>Methanosarcinaceae</taxon>
        <taxon>Methanosalsum</taxon>
    </lineage>
</organism>
<keyword evidence="2" id="KW-1185">Reference proteome</keyword>
<reference evidence="1" key="1">
    <citation type="submission" date="2010-07" db="EMBL/GenBank/DDBJ databases">
        <title>The complete genome of Methanosalsum zhilinae DSM 4017.</title>
        <authorList>
            <consortium name="US DOE Joint Genome Institute (JGI-PGF)"/>
            <person name="Lucas S."/>
            <person name="Copeland A."/>
            <person name="Lapidus A."/>
            <person name="Glavina del Rio T."/>
            <person name="Dalin E."/>
            <person name="Tice H."/>
            <person name="Bruce D."/>
            <person name="Goodwin L."/>
            <person name="Pitluck S."/>
            <person name="Kyrpides N."/>
            <person name="Mavromatis K."/>
            <person name="Ovchinnikova G."/>
            <person name="Daligault H."/>
            <person name="Detter J.C."/>
            <person name="Han C."/>
            <person name="Tapia R."/>
            <person name="Larimer F."/>
            <person name="Land M."/>
            <person name="Hauser L."/>
            <person name="Markowitz V."/>
            <person name="Cheng J.-F."/>
            <person name="Hugenholtz P."/>
            <person name="Woyke T."/>
            <person name="Wu D."/>
            <person name="Spring S."/>
            <person name="Schueler E."/>
            <person name="Brambilla E."/>
            <person name="Klenk H.-P."/>
            <person name="Eisen J.A."/>
        </authorList>
    </citation>
    <scope>NUCLEOTIDE SEQUENCE</scope>
    <source>
        <strain evidence="1">DSM 4017</strain>
    </source>
</reference>
<dbReference type="RefSeq" id="WP_013897416.1">
    <property type="nucleotide sequence ID" value="NC_015676.1"/>
</dbReference>
<dbReference type="EMBL" id="CP002101">
    <property type="protein sequence ID" value="AEH59977.1"/>
    <property type="molecule type" value="Genomic_DNA"/>
</dbReference>
<evidence type="ECO:0000313" key="1">
    <source>
        <dbReference type="EMBL" id="AEH59977.1"/>
    </source>
</evidence>
<name>F7XMW0_METZD</name>
<proteinExistence type="predicted"/>
<dbReference type="GeneID" id="10821690"/>
<dbReference type="HOGENOM" id="CLU_2820998_0_0_2"/>
<dbReference type="KEGG" id="mzh:Mzhil_0096"/>
<sequence>MIIRFRQNVRGILTACLATEKYTDIDIVFSDECIQSTQLSEYAEKEIEKQSSSSFFDTSWDHCSIS</sequence>